<accession>A0A1C0AD65</accession>
<dbReference type="SUPFAM" id="SSF100950">
    <property type="entry name" value="NagB/RpiA/CoA transferase-like"/>
    <property type="match status" value="1"/>
</dbReference>
<proteinExistence type="predicted"/>
<dbReference type="PROSITE" id="PS00894">
    <property type="entry name" value="HTH_DEOR_1"/>
    <property type="match status" value="1"/>
</dbReference>
<keyword evidence="2" id="KW-0238">DNA-binding</keyword>
<dbReference type="InterPro" id="IPR011991">
    <property type="entry name" value="ArsR-like_HTH"/>
</dbReference>
<dbReference type="Proteomes" id="UP000093514">
    <property type="component" value="Unassembled WGS sequence"/>
</dbReference>
<dbReference type="PANTHER" id="PTHR30363:SF44">
    <property type="entry name" value="AGA OPERON TRANSCRIPTIONAL REPRESSOR-RELATED"/>
    <property type="match status" value="1"/>
</dbReference>
<dbReference type="Gene3D" id="1.10.10.10">
    <property type="entry name" value="Winged helix-like DNA-binding domain superfamily/Winged helix DNA-binding domain"/>
    <property type="match status" value="1"/>
</dbReference>
<dbReference type="PROSITE" id="PS51000">
    <property type="entry name" value="HTH_DEOR_2"/>
    <property type="match status" value="1"/>
</dbReference>
<dbReference type="GO" id="GO:0003700">
    <property type="term" value="F:DNA-binding transcription factor activity"/>
    <property type="evidence" value="ECO:0007669"/>
    <property type="project" value="InterPro"/>
</dbReference>
<gene>
    <name evidence="5" type="ORF">U472_01370</name>
</gene>
<dbReference type="GO" id="GO:0003677">
    <property type="term" value="F:DNA binding"/>
    <property type="evidence" value="ECO:0007669"/>
    <property type="project" value="UniProtKB-KW"/>
</dbReference>
<evidence type="ECO:0000313" key="6">
    <source>
        <dbReference type="Proteomes" id="UP000093514"/>
    </source>
</evidence>
<keyword evidence="3" id="KW-0804">Transcription</keyword>
<dbReference type="CDD" id="cd00090">
    <property type="entry name" value="HTH_ARSR"/>
    <property type="match status" value="1"/>
</dbReference>
<dbReference type="InterPro" id="IPR018356">
    <property type="entry name" value="Tscrpt_reg_HTH_DeoR_CS"/>
</dbReference>
<dbReference type="PRINTS" id="PR00037">
    <property type="entry name" value="HTHLACR"/>
</dbReference>
<organism evidence="5 6">
    <name type="scientific">Orenia metallireducens</name>
    <dbReference type="NCBI Taxonomy" id="1413210"/>
    <lineage>
        <taxon>Bacteria</taxon>
        <taxon>Bacillati</taxon>
        <taxon>Bacillota</taxon>
        <taxon>Clostridia</taxon>
        <taxon>Halanaerobiales</taxon>
        <taxon>Halobacteroidaceae</taxon>
        <taxon>Orenia</taxon>
    </lineage>
</organism>
<evidence type="ECO:0000256" key="1">
    <source>
        <dbReference type="ARBA" id="ARBA00023015"/>
    </source>
</evidence>
<dbReference type="Gene3D" id="3.40.50.1360">
    <property type="match status" value="1"/>
</dbReference>
<dbReference type="InterPro" id="IPR037171">
    <property type="entry name" value="NagB/RpiA_transferase-like"/>
</dbReference>
<dbReference type="SMART" id="SM01134">
    <property type="entry name" value="DeoRC"/>
    <property type="match status" value="1"/>
</dbReference>
<reference evidence="6" key="1">
    <citation type="submission" date="2016-07" db="EMBL/GenBank/DDBJ databases">
        <authorList>
            <person name="Florea S."/>
            <person name="Webb J.S."/>
            <person name="Jaromczyk J."/>
            <person name="Schardl C.L."/>
        </authorList>
    </citation>
    <scope>NUCLEOTIDE SEQUENCE [LARGE SCALE GENOMIC DNA]</scope>
    <source>
        <strain evidence="6">Z6</strain>
    </source>
</reference>
<dbReference type="PANTHER" id="PTHR30363">
    <property type="entry name" value="HTH-TYPE TRANSCRIPTIONAL REGULATOR SRLR-RELATED"/>
    <property type="match status" value="1"/>
</dbReference>
<dbReference type="InterPro" id="IPR036388">
    <property type="entry name" value="WH-like_DNA-bd_sf"/>
</dbReference>
<dbReference type="RefSeq" id="WP_068714752.1">
    <property type="nucleotide sequence ID" value="NZ_LWDV01000005.1"/>
</dbReference>
<dbReference type="InterPro" id="IPR001034">
    <property type="entry name" value="DeoR_HTH"/>
</dbReference>
<comment type="caution">
    <text evidence="5">The sequence shown here is derived from an EMBL/GenBank/DDBJ whole genome shotgun (WGS) entry which is preliminary data.</text>
</comment>
<keyword evidence="1" id="KW-0805">Transcription regulation</keyword>
<dbReference type="SMART" id="SM00420">
    <property type="entry name" value="HTH_DEOR"/>
    <property type="match status" value="1"/>
</dbReference>
<evidence type="ECO:0000313" key="5">
    <source>
        <dbReference type="EMBL" id="OCL28562.1"/>
    </source>
</evidence>
<name>A0A1C0AD65_9FIRM</name>
<dbReference type="Pfam" id="PF08220">
    <property type="entry name" value="HTH_DeoR"/>
    <property type="match status" value="1"/>
</dbReference>
<evidence type="ECO:0000256" key="3">
    <source>
        <dbReference type="ARBA" id="ARBA00023163"/>
    </source>
</evidence>
<dbReference type="InterPro" id="IPR050313">
    <property type="entry name" value="Carb_Metab_HTH_regulators"/>
</dbReference>
<evidence type="ECO:0000259" key="4">
    <source>
        <dbReference type="PROSITE" id="PS51000"/>
    </source>
</evidence>
<protein>
    <submittedName>
        <fullName evidence="5">DeoR family transcriptional regulator</fullName>
    </submittedName>
</protein>
<keyword evidence="6" id="KW-1185">Reference proteome</keyword>
<dbReference type="SUPFAM" id="SSF46785">
    <property type="entry name" value="Winged helix' DNA-binding domain"/>
    <property type="match status" value="1"/>
</dbReference>
<dbReference type="AlphaFoldDB" id="A0A1C0AD65"/>
<feature type="domain" description="HTH deoR-type" evidence="4">
    <location>
        <begin position="6"/>
        <end position="61"/>
    </location>
</feature>
<evidence type="ECO:0000256" key="2">
    <source>
        <dbReference type="ARBA" id="ARBA00023125"/>
    </source>
</evidence>
<sequence>MIKIFAEERQLRIVEILEKNNSVTVNQLCERFNVSASTIRRDLQLLEEQNLIQRTHGGAVAKGGTKFEPSFIEKEKEHHQAKVDIGHKAAELINEGDTIILDAGTTTTELAKHLGNYQDLTVVTNGVNIALELAQSNCEVILIGGHLRKHTLAMVGPVAEDNLSKFSADKVFLGTNGIHLKAGITTPDLVEANTKKMMLERAKEVIVLADYSKFGETAFVKVAEIEEVDIIISDKSLKKELVESFKEKVDIILA</sequence>
<dbReference type="EMBL" id="LWDV01000005">
    <property type="protein sequence ID" value="OCL28562.1"/>
    <property type="molecule type" value="Genomic_DNA"/>
</dbReference>
<dbReference type="Pfam" id="PF00455">
    <property type="entry name" value="DeoRC"/>
    <property type="match status" value="1"/>
</dbReference>
<reference evidence="5 6" key="2">
    <citation type="submission" date="2016-08" db="EMBL/GenBank/DDBJ databases">
        <title>Orenia metallireducens sp. nov. strain Z6, a Novel Metal-reducing Firmicute from the Deep Subsurface.</title>
        <authorList>
            <person name="Maxim B.I."/>
            <person name="Kenneth K."/>
            <person name="Flynn T.M."/>
            <person name="Oloughlin E.J."/>
            <person name="Locke R.A."/>
            <person name="Weber J.R."/>
            <person name="Egan S.M."/>
            <person name="Mackie R.I."/>
            <person name="Cann I.K."/>
        </authorList>
    </citation>
    <scope>NUCLEOTIDE SEQUENCE [LARGE SCALE GENOMIC DNA]</scope>
    <source>
        <strain evidence="5 6">Z6</strain>
    </source>
</reference>
<dbReference type="InterPro" id="IPR036390">
    <property type="entry name" value="WH_DNA-bd_sf"/>
</dbReference>
<dbReference type="InterPro" id="IPR014036">
    <property type="entry name" value="DeoR-like_C"/>
</dbReference>